<keyword evidence="2" id="KW-1185">Reference proteome</keyword>
<protein>
    <submittedName>
        <fullName evidence="1">Uncharacterized protein</fullName>
    </submittedName>
</protein>
<proteinExistence type="predicted"/>
<reference evidence="1 2" key="1">
    <citation type="submission" date="2022-10" db="EMBL/GenBank/DDBJ databases">
        <title>Identification of biosynthetic pathway for the production of the potent trypsin inhibitor radiosumin.</title>
        <authorList>
            <person name="Fewer D.P."/>
            <person name="Delbaje E."/>
            <person name="Ouyang X."/>
            <person name="Agostino P.D."/>
            <person name="Wahlsten M."/>
            <person name="Jokela J."/>
            <person name="Permi P."/>
            <person name="Haapaniemi E."/>
            <person name="Koistinen H."/>
        </authorList>
    </citation>
    <scope>NUCLEOTIDE SEQUENCE [LARGE SCALE GENOMIC DNA]</scope>
    <source>
        <strain evidence="1 2">NIES-515</strain>
    </source>
</reference>
<name>A0ABT3B6M3_9CYAN</name>
<dbReference type="RefSeq" id="WP_263748538.1">
    <property type="nucleotide sequence ID" value="NZ_JAOWRF010000366.1"/>
</dbReference>
<evidence type="ECO:0000313" key="1">
    <source>
        <dbReference type="EMBL" id="MCV3216850.1"/>
    </source>
</evidence>
<accession>A0ABT3B6M3</accession>
<gene>
    <name evidence="1" type="ORF">OGM63_25645</name>
</gene>
<dbReference type="Proteomes" id="UP001526143">
    <property type="component" value="Unassembled WGS sequence"/>
</dbReference>
<evidence type="ECO:0000313" key="2">
    <source>
        <dbReference type="Proteomes" id="UP001526143"/>
    </source>
</evidence>
<comment type="caution">
    <text evidence="1">The sequence shown here is derived from an EMBL/GenBank/DDBJ whole genome shotgun (WGS) entry which is preliminary data.</text>
</comment>
<organism evidence="1 2">
    <name type="scientific">Plectonema radiosum NIES-515</name>
    <dbReference type="NCBI Taxonomy" id="2986073"/>
    <lineage>
        <taxon>Bacteria</taxon>
        <taxon>Bacillati</taxon>
        <taxon>Cyanobacteriota</taxon>
        <taxon>Cyanophyceae</taxon>
        <taxon>Oscillatoriophycideae</taxon>
        <taxon>Oscillatoriales</taxon>
        <taxon>Microcoleaceae</taxon>
        <taxon>Plectonema</taxon>
    </lineage>
</organism>
<sequence length="56" mass="6590">MLEQTSTQLNNNNWEDELELEESIDRLLDEFALQVNSIPTLSDYAVSREGIYEEHF</sequence>
<dbReference type="EMBL" id="JAOWRF010000366">
    <property type="protein sequence ID" value="MCV3216850.1"/>
    <property type="molecule type" value="Genomic_DNA"/>
</dbReference>